<name>A0AA40F4K8_9PEZI</name>
<evidence type="ECO:0000259" key="3">
    <source>
        <dbReference type="Pfam" id="PF25567"/>
    </source>
</evidence>
<feature type="region of interest" description="Disordered" evidence="2">
    <location>
        <begin position="330"/>
        <end position="386"/>
    </location>
</feature>
<feature type="compositionally biased region" description="Basic residues" evidence="2">
    <location>
        <begin position="1"/>
        <end position="11"/>
    </location>
</feature>
<dbReference type="InterPro" id="IPR057990">
    <property type="entry name" value="TPR_SYO1"/>
</dbReference>
<evidence type="ECO:0000256" key="1">
    <source>
        <dbReference type="ARBA" id="ARBA00049983"/>
    </source>
</evidence>
<dbReference type="EMBL" id="JAUKUD010000002">
    <property type="protein sequence ID" value="KAK0751163.1"/>
    <property type="molecule type" value="Genomic_DNA"/>
</dbReference>
<dbReference type="GO" id="GO:0042273">
    <property type="term" value="P:ribosomal large subunit biogenesis"/>
    <property type="evidence" value="ECO:0007669"/>
    <property type="project" value="TreeGrafter"/>
</dbReference>
<dbReference type="PANTHER" id="PTHR13347:SF1">
    <property type="entry name" value="HEAT REPEAT-CONTAINING PROTEIN 3"/>
    <property type="match status" value="1"/>
</dbReference>
<dbReference type="Pfam" id="PF25567">
    <property type="entry name" value="TPR_SYO1"/>
    <property type="match status" value="1"/>
</dbReference>
<dbReference type="Gene3D" id="1.25.10.10">
    <property type="entry name" value="Leucine-rich Repeat Variant"/>
    <property type="match status" value="1"/>
</dbReference>
<organism evidence="4 5">
    <name type="scientific">Schizothecium vesticola</name>
    <dbReference type="NCBI Taxonomy" id="314040"/>
    <lineage>
        <taxon>Eukaryota</taxon>
        <taxon>Fungi</taxon>
        <taxon>Dikarya</taxon>
        <taxon>Ascomycota</taxon>
        <taxon>Pezizomycotina</taxon>
        <taxon>Sordariomycetes</taxon>
        <taxon>Sordariomycetidae</taxon>
        <taxon>Sordariales</taxon>
        <taxon>Schizotheciaceae</taxon>
        <taxon>Schizothecium</taxon>
    </lineage>
</organism>
<feature type="compositionally biased region" description="Acidic residues" evidence="2">
    <location>
        <begin position="348"/>
        <end position="386"/>
    </location>
</feature>
<dbReference type="InterPro" id="IPR016024">
    <property type="entry name" value="ARM-type_fold"/>
</dbReference>
<comment type="caution">
    <text evidence="4">The sequence shown here is derived from an EMBL/GenBank/DDBJ whole genome shotgun (WGS) entry which is preliminary data.</text>
</comment>
<dbReference type="InterPro" id="IPR052616">
    <property type="entry name" value="SYO1-like"/>
</dbReference>
<feature type="domain" description="SYO1-like TPR repeats" evidence="3">
    <location>
        <begin position="566"/>
        <end position="681"/>
    </location>
</feature>
<evidence type="ECO:0000256" key="2">
    <source>
        <dbReference type="SAM" id="MobiDB-lite"/>
    </source>
</evidence>
<accession>A0AA40F4K8</accession>
<sequence length="684" mass="74217">MGKSRSSRARPNRPDPIAKPVKPPADPELAALREAKILPVLKNLKSTDPKSRTEAATAIANIVTDDKCRKLLLREQVVHIVLTETLTDNSIDSRAAGWEILRVLAEAEEADFCVHLFRLDVLTAISHAAKAINETLTATEPPFAKLLKAQQRLVWDITVSLLSLLGALAVARDEILEAIAADQVVLRFIFRLVSAASIPPEVFEEALTCLMILSEDNLPFGQAITDDQETRCYEELLKLKAAGGPKAVLACGVLHNIFTSLQWLDHSPGKDGASDAILVPSLSQALEQLSPNSGAKTNGHGASDHAGIVQVALEILASIGTDVQEAIEKGNRAPVEEWNGIDESKDADGDDAMEVDGSDKEDDDAEYKEDEADEGSDDEEDSELLDADMGRVTGVDEDVPEGEGLNDLPTVRELIQYAVPQLIRLTNITVEHEEDMAIQTHAFSALNNLAWTMSCIDFSGGENANIFDAWAPAAKKIWLKTVAPVLNSDDADLGLATLVTGLAWAVSRSLNGNTPSNGVQHRKFIALYQAAKAQGAADGHAEGVEEHEHHGCGCDGHDDPLQGLGVKCIGVLGSLARSPAPIEINREVGVFLMTLLAQEDTPIADAIEALDQIYDIYGDEEAACDKDVFWKDGFLNHLQELQPRLKMLAKGIDKRKQEELRNKADEAVLNLARFISYKKKHAPR</sequence>
<evidence type="ECO:0000313" key="5">
    <source>
        <dbReference type="Proteomes" id="UP001172155"/>
    </source>
</evidence>
<dbReference type="SUPFAM" id="SSF48371">
    <property type="entry name" value="ARM repeat"/>
    <property type="match status" value="1"/>
</dbReference>
<protein>
    <recommendedName>
        <fullName evidence="3">SYO1-like TPR repeats domain-containing protein</fullName>
    </recommendedName>
</protein>
<dbReference type="GO" id="GO:0051082">
    <property type="term" value="F:unfolded protein binding"/>
    <property type="evidence" value="ECO:0007669"/>
    <property type="project" value="TreeGrafter"/>
</dbReference>
<gene>
    <name evidence="4" type="ORF">B0T18DRAFT_320481</name>
</gene>
<proteinExistence type="inferred from homology"/>
<dbReference type="Proteomes" id="UP001172155">
    <property type="component" value="Unassembled WGS sequence"/>
</dbReference>
<dbReference type="GO" id="GO:0006606">
    <property type="term" value="P:protein import into nucleus"/>
    <property type="evidence" value="ECO:0007669"/>
    <property type="project" value="TreeGrafter"/>
</dbReference>
<dbReference type="CDD" id="cd13394">
    <property type="entry name" value="Syo1_like"/>
    <property type="match status" value="1"/>
</dbReference>
<comment type="similarity">
    <text evidence="1">Belongs to the nuclear import and ribosome assembly adapter family.</text>
</comment>
<dbReference type="PANTHER" id="PTHR13347">
    <property type="entry name" value="HEAT REPEAT-CONTAINING PROTEIN 3"/>
    <property type="match status" value="1"/>
</dbReference>
<dbReference type="InterPro" id="IPR011989">
    <property type="entry name" value="ARM-like"/>
</dbReference>
<feature type="region of interest" description="Disordered" evidence="2">
    <location>
        <begin position="1"/>
        <end position="25"/>
    </location>
</feature>
<dbReference type="AlphaFoldDB" id="A0AA40F4K8"/>
<keyword evidence="5" id="KW-1185">Reference proteome</keyword>
<evidence type="ECO:0000313" key="4">
    <source>
        <dbReference type="EMBL" id="KAK0751163.1"/>
    </source>
</evidence>
<reference evidence="4" key="1">
    <citation type="submission" date="2023-06" db="EMBL/GenBank/DDBJ databases">
        <title>Genome-scale phylogeny and comparative genomics of the fungal order Sordariales.</title>
        <authorList>
            <consortium name="Lawrence Berkeley National Laboratory"/>
            <person name="Hensen N."/>
            <person name="Bonometti L."/>
            <person name="Westerberg I."/>
            <person name="Brannstrom I.O."/>
            <person name="Guillou S."/>
            <person name="Cros-Aarteil S."/>
            <person name="Calhoun S."/>
            <person name="Haridas S."/>
            <person name="Kuo A."/>
            <person name="Mondo S."/>
            <person name="Pangilinan J."/>
            <person name="Riley R."/>
            <person name="LaButti K."/>
            <person name="Andreopoulos B."/>
            <person name="Lipzen A."/>
            <person name="Chen C."/>
            <person name="Yanf M."/>
            <person name="Daum C."/>
            <person name="Ng V."/>
            <person name="Clum A."/>
            <person name="Steindorff A."/>
            <person name="Ohm R."/>
            <person name="Martin F."/>
            <person name="Silar P."/>
            <person name="Natvig D."/>
            <person name="Lalanne C."/>
            <person name="Gautier V."/>
            <person name="Ament-velasquez S.L."/>
            <person name="Kruys A."/>
            <person name="Hutchinson M.I."/>
            <person name="Powell A.J."/>
            <person name="Barry K."/>
            <person name="Miller A.N."/>
            <person name="Grigoriev I.V."/>
            <person name="Debuchy R."/>
            <person name="Gladieux P."/>
            <person name="Thoren M.H."/>
            <person name="Johannesson H."/>
        </authorList>
    </citation>
    <scope>NUCLEOTIDE SEQUENCE</scope>
    <source>
        <strain evidence="4">SMH3187-1</strain>
    </source>
</reference>